<keyword evidence="6" id="KW-0408">Iron</keyword>
<protein>
    <submittedName>
        <fullName evidence="15">Putative TonB-dependent receptor</fullName>
    </submittedName>
</protein>
<keyword evidence="9 11" id="KW-0472">Membrane</keyword>
<keyword evidence="16" id="KW-1185">Reference proteome</keyword>
<dbReference type="KEGG" id="ntd:EGO55_04195"/>
<evidence type="ECO:0000256" key="2">
    <source>
        <dbReference type="ARBA" id="ARBA00022448"/>
    </source>
</evidence>
<keyword evidence="15" id="KW-0675">Receptor</keyword>
<dbReference type="Pfam" id="PF07715">
    <property type="entry name" value="Plug"/>
    <property type="match status" value="1"/>
</dbReference>
<evidence type="ECO:0000256" key="8">
    <source>
        <dbReference type="ARBA" id="ARBA00023077"/>
    </source>
</evidence>
<dbReference type="InterPro" id="IPR000531">
    <property type="entry name" value="Beta-barrel_TonB"/>
</dbReference>
<organism evidence="15 16">
    <name type="scientific">Caenibius tardaugens NBRC 16725</name>
    <dbReference type="NCBI Taxonomy" id="1219035"/>
    <lineage>
        <taxon>Bacteria</taxon>
        <taxon>Pseudomonadati</taxon>
        <taxon>Pseudomonadota</taxon>
        <taxon>Alphaproteobacteria</taxon>
        <taxon>Sphingomonadales</taxon>
        <taxon>Erythrobacteraceae</taxon>
        <taxon>Caenibius</taxon>
    </lineage>
</organism>
<evidence type="ECO:0000256" key="1">
    <source>
        <dbReference type="ARBA" id="ARBA00004571"/>
    </source>
</evidence>
<evidence type="ECO:0000256" key="4">
    <source>
        <dbReference type="ARBA" id="ARBA00022496"/>
    </source>
</evidence>
<dbReference type="Pfam" id="PF00593">
    <property type="entry name" value="TonB_dep_Rec_b-barrel"/>
    <property type="match status" value="1"/>
</dbReference>
<name>U2YQG5_9SPHN</name>
<dbReference type="CDD" id="cd01347">
    <property type="entry name" value="ligand_gated_channel"/>
    <property type="match status" value="1"/>
</dbReference>
<evidence type="ECO:0000256" key="10">
    <source>
        <dbReference type="ARBA" id="ARBA00023237"/>
    </source>
</evidence>
<dbReference type="PANTHER" id="PTHR32552:SF81">
    <property type="entry name" value="TONB-DEPENDENT OUTER MEMBRANE RECEPTOR"/>
    <property type="match status" value="1"/>
</dbReference>
<keyword evidence="4" id="KW-0410">Iron transport</keyword>
<dbReference type="InterPro" id="IPR012910">
    <property type="entry name" value="Plug_dom"/>
</dbReference>
<keyword evidence="8 12" id="KW-0798">TonB box</keyword>
<dbReference type="GO" id="GO:0009279">
    <property type="term" value="C:cell outer membrane"/>
    <property type="evidence" value="ECO:0007669"/>
    <property type="project" value="UniProtKB-SubCell"/>
</dbReference>
<evidence type="ECO:0000256" key="7">
    <source>
        <dbReference type="ARBA" id="ARBA00023065"/>
    </source>
</evidence>
<reference evidence="15 16" key="1">
    <citation type="submission" date="2013-09" db="EMBL/GenBank/DDBJ databases">
        <title>Whole genome shotgun sequence of Novosphingobium tardaugens NBRC 16725.</title>
        <authorList>
            <person name="Isaki S."/>
            <person name="Hosoyama A."/>
            <person name="Tsuchikane K."/>
            <person name="Katsumata H."/>
            <person name="Ando Y."/>
            <person name="Yamazaki S."/>
            <person name="Fujita N."/>
        </authorList>
    </citation>
    <scope>NUCLEOTIDE SEQUENCE [LARGE SCALE GENOMIC DNA]</scope>
    <source>
        <strain evidence="15 16">NBRC 16725</strain>
    </source>
</reference>
<evidence type="ECO:0000256" key="5">
    <source>
        <dbReference type="ARBA" id="ARBA00022692"/>
    </source>
</evidence>
<feature type="domain" description="TonB-dependent receptor-like beta-barrel" evidence="13">
    <location>
        <begin position="335"/>
        <end position="802"/>
    </location>
</feature>
<gene>
    <name evidence="15" type="ORF">NT2_33_00010</name>
</gene>
<dbReference type="SUPFAM" id="SSF56935">
    <property type="entry name" value="Porins"/>
    <property type="match status" value="1"/>
</dbReference>
<dbReference type="PANTHER" id="PTHR32552">
    <property type="entry name" value="FERRICHROME IRON RECEPTOR-RELATED"/>
    <property type="match status" value="1"/>
</dbReference>
<evidence type="ECO:0000313" key="16">
    <source>
        <dbReference type="Proteomes" id="UP000016568"/>
    </source>
</evidence>
<evidence type="ECO:0000256" key="3">
    <source>
        <dbReference type="ARBA" id="ARBA00022452"/>
    </source>
</evidence>
<dbReference type="Gene3D" id="2.40.170.20">
    <property type="entry name" value="TonB-dependent receptor, beta-barrel domain"/>
    <property type="match status" value="2"/>
</dbReference>
<evidence type="ECO:0000256" key="11">
    <source>
        <dbReference type="PROSITE-ProRule" id="PRU01360"/>
    </source>
</evidence>
<dbReference type="EMBL" id="BASZ01000033">
    <property type="protein sequence ID" value="GAD51210.1"/>
    <property type="molecule type" value="Genomic_DNA"/>
</dbReference>
<comment type="caution">
    <text evidence="15">The sequence shown here is derived from an EMBL/GenBank/DDBJ whole genome shotgun (WGS) entry which is preliminary data.</text>
</comment>
<evidence type="ECO:0000256" key="12">
    <source>
        <dbReference type="RuleBase" id="RU003357"/>
    </source>
</evidence>
<dbReference type="eggNOG" id="COG4771">
    <property type="taxonomic scope" value="Bacteria"/>
</dbReference>
<dbReference type="OrthoDB" id="7614057at2"/>
<dbReference type="PROSITE" id="PS52016">
    <property type="entry name" value="TONB_DEPENDENT_REC_3"/>
    <property type="match status" value="1"/>
</dbReference>
<evidence type="ECO:0000259" key="14">
    <source>
        <dbReference type="Pfam" id="PF07715"/>
    </source>
</evidence>
<comment type="subcellular location">
    <subcellularLocation>
        <location evidence="1 11">Cell outer membrane</location>
        <topology evidence="1 11">Multi-pass membrane protein</topology>
    </subcellularLocation>
</comment>
<dbReference type="RefSeq" id="WP_021692028.1">
    <property type="nucleotide sequence ID" value="NZ_BASZ01000033.1"/>
</dbReference>
<evidence type="ECO:0000313" key="15">
    <source>
        <dbReference type="EMBL" id="GAD51210.1"/>
    </source>
</evidence>
<dbReference type="InterPro" id="IPR036942">
    <property type="entry name" value="Beta-barrel_TonB_sf"/>
</dbReference>
<evidence type="ECO:0000256" key="6">
    <source>
        <dbReference type="ARBA" id="ARBA00023004"/>
    </source>
</evidence>
<keyword evidence="2 11" id="KW-0813">Transport</keyword>
<evidence type="ECO:0000256" key="9">
    <source>
        <dbReference type="ARBA" id="ARBA00023136"/>
    </source>
</evidence>
<dbReference type="InterPro" id="IPR039426">
    <property type="entry name" value="TonB-dep_rcpt-like"/>
</dbReference>
<accession>U2YQG5</accession>
<comment type="similarity">
    <text evidence="11 12">Belongs to the TonB-dependent receptor family.</text>
</comment>
<keyword evidence="3 11" id="KW-1134">Transmembrane beta strand</keyword>
<dbReference type="GO" id="GO:0006826">
    <property type="term" value="P:iron ion transport"/>
    <property type="evidence" value="ECO:0007669"/>
    <property type="project" value="UniProtKB-KW"/>
</dbReference>
<dbReference type="Proteomes" id="UP000016568">
    <property type="component" value="Unassembled WGS sequence"/>
</dbReference>
<dbReference type="AlphaFoldDB" id="U2YQG5"/>
<evidence type="ECO:0000259" key="13">
    <source>
        <dbReference type="Pfam" id="PF00593"/>
    </source>
</evidence>
<keyword evidence="5 11" id="KW-0812">Transmembrane</keyword>
<keyword evidence="7" id="KW-0406">Ion transport</keyword>
<proteinExistence type="inferred from homology"/>
<dbReference type="KEGG" id="ntd:EGO55_04250"/>
<keyword evidence="10 11" id="KW-0998">Cell outer membrane</keyword>
<sequence>MLKLKVVLACGVFGGGFVCIVPAIAQPLETTPEAAKPEAAQASREGSESGLAEILVTAQKRAESLLKVSAAISTIGQRGLDDVGARSIGDATKALPNVSIASQGLSIRGLGVTALSGSGSTVAYHVDGVYQDHVQGFRTSVYDIDRIEVLRGPQGTLYGRNATAGVVNVITTKPSFDFEAKGDISYGNYDALMTRGAINIPLSDNFAMRLSGTYEKSDGTQRLVSGKRVDGRDLLTSRLALRWEPTDRFTIDVNASYVRQRNVVGSYVNNANAIFPNLIVGAPLLGIPGNNDSSNPIVVQMGIPRNRAAGAPGGEIAGLTSPFFNSLMALFKLGGYKSLYPGGDYNFRNRSHIDSISLKTNIRYDVSDAVSLTYIGGYFHEKNKSRNNAALPFVMDYGDLRANDWSHEVDINVETDRLRGVVGFYSFQHATHKATPGSIGIWQPDFPTLIPFGGSAAGLQPTLLPFVESVRNERDKDTTRAIFGQVGYSVSDDLRLIGGARYNIDKISRAIGTISLCPLGSGTDNGARPNEATLIPPLNALKACSTIAAAVPSFYLNRMTPAASKTFKQFSWKLAAEYDLSPDTMLYSSVSTGYKAGGITDASAAGSERFYEPEKNISYEVGLRTRLLDNRLNLSLTGFWTDYKDLQVSIVRNVNGAPKYVFTNAGKSRSRGVELEFAYAPTSNDRITGFVTYLDAKFRQFETPNVFLTAPGDNTPVIIDAAGNRLAGSPEWAFRVAYSHIFDLGSAGTLTPMASTYYQAKSYTYFTNGLQDRAGDYFRSDFNLKYETASKNFFVEGFVNNIENKRVPVVSVPQAGMNFMAYSEPRTYGVRVGFSY</sequence>
<feature type="domain" description="TonB-dependent receptor plug" evidence="14">
    <location>
        <begin position="66"/>
        <end position="166"/>
    </location>
</feature>